<dbReference type="EMBL" id="PYBJ01000019">
    <property type="protein sequence ID" value="PSM40358.1"/>
    <property type="molecule type" value="Genomic_DNA"/>
</dbReference>
<evidence type="ECO:0000313" key="1">
    <source>
        <dbReference type="EMBL" id="PSM40358.1"/>
    </source>
</evidence>
<proteinExistence type="predicted"/>
<accession>A0A2P8Q286</accession>
<dbReference type="RefSeq" id="WP_107019438.1">
    <property type="nucleotide sequence ID" value="NZ_KZ679048.1"/>
</dbReference>
<keyword evidence="2" id="KW-1185">Reference proteome</keyword>
<evidence type="ECO:0000313" key="2">
    <source>
        <dbReference type="Proteomes" id="UP000240429"/>
    </source>
</evidence>
<dbReference type="OrthoDB" id="4113438at2"/>
<name>A0A2P8Q286_9ACTN</name>
<protein>
    <submittedName>
        <fullName evidence="1">Uncharacterized protein</fullName>
    </submittedName>
</protein>
<organism evidence="1 2">
    <name type="scientific">Streptomyces dioscori</name>
    <dbReference type="NCBI Taxonomy" id="2109333"/>
    <lineage>
        <taxon>Bacteria</taxon>
        <taxon>Bacillati</taxon>
        <taxon>Actinomycetota</taxon>
        <taxon>Actinomycetes</taxon>
        <taxon>Kitasatosporales</taxon>
        <taxon>Streptomycetaceae</taxon>
        <taxon>Streptomyces</taxon>
        <taxon>Streptomyces aurantiacus group</taxon>
    </lineage>
</organism>
<sequence>MQIAGVDLYVNHPVMALGSTEWIPTTLALDGAPAAACDTHLIVRVQAQVALVKVRVFQDHGDADDHGSDREPLTTVFDGHLLLSDGRLVVGDVVGESRFTTSLLGKPGRRRVRVSVDDPHGWARAVDVVISAETA</sequence>
<comment type="caution">
    <text evidence="1">The sequence shown here is derived from an EMBL/GenBank/DDBJ whole genome shotgun (WGS) entry which is preliminary data.</text>
</comment>
<dbReference type="AlphaFoldDB" id="A0A2P8Q286"/>
<reference evidence="1 2" key="1">
    <citation type="submission" date="2018-03" db="EMBL/GenBank/DDBJ databases">
        <title>Streptomyces dioscori sp. nov., a novel endophytic actinobacterium isolated from bulbil of Dioscorea bulbifera L.</title>
        <authorList>
            <person name="Zhikuan W."/>
        </authorList>
    </citation>
    <scope>NUCLEOTIDE SEQUENCE [LARGE SCALE GENOMIC DNA]</scope>
    <source>
        <strain evidence="1 2">A217</strain>
    </source>
</reference>
<gene>
    <name evidence="1" type="ORF">C6Y14_27045</name>
</gene>
<dbReference type="Proteomes" id="UP000240429">
    <property type="component" value="Unassembled WGS sequence"/>
</dbReference>